<dbReference type="AlphaFoldDB" id="A0AAV3TDN0"/>
<protein>
    <submittedName>
        <fullName evidence="1">SRPBCC family protein</fullName>
    </submittedName>
</protein>
<dbReference type="EMBL" id="BAAADV010000007">
    <property type="protein sequence ID" value="GAA0680850.1"/>
    <property type="molecule type" value="Genomic_DNA"/>
</dbReference>
<proteinExistence type="predicted"/>
<dbReference type="InterPro" id="IPR019587">
    <property type="entry name" value="Polyketide_cyclase/dehydratase"/>
</dbReference>
<comment type="caution">
    <text evidence="1">The sequence shown here is derived from an EMBL/GenBank/DDBJ whole genome shotgun (WGS) entry which is preliminary data.</text>
</comment>
<dbReference type="Proteomes" id="UP001500420">
    <property type="component" value="Unassembled WGS sequence"/>
</dbReference>
<organism evidence="1 2">
    <name type="scientific">Natronoarchaeum mannanilyticum</name>
    <dbReference type="NCBI Taxonomy" id="926360"/>
    <lineage>
        <taxon>Archaea</taxon>
        <taxon>Methanobacteriati</taxon>
        <taxon>Methanobacteriota</taxon>
        <taxon>Stenosarchaea group</taxon>
        <taxon>Halobacteria</taxon>
        <taxon>Halobacteriales</taxon>
        <taxon>Natronoarchaeaceae</taxon>
    </lineage>
</organism>
<gene>
    <name evidence="1" type="ORF">GCM10009020_32230</name>
</gene>
<dbReference type="InterPro" id="IPR023393">
    <property type="entry name" value="START-like_dom_sf"/>
</dbReference>
<dbReference type="Gene3D" id="3.30.530.20">
    <property type="match status" value="1"/>
</dbReference>
<sequence>MSTDVYLPPEEIYEFLEDFPGYADYSKYLKEVRSDGTGEEGTRYDLEFAWWKLNYTARSEVTDTDPPERIDWRIVKDVDAGGYWQVEPRPEAAPPDRETASRVRFVVEFDPDSANAGALDLPALVSIGWVIDKIRPKVLEEAERVVERIVADLEGERRDVELRVHEQPSSV</sequence>
<dbReference type="SUPFAM" id="SSF55961">
    <property type="entry name" value="Bet v1-like"/>
    <property type="match status" value="1"/>
</dbReference>
<name>A0AAV3TDN0_9EURY</name>
<evidence type="ECO:0000313" key="2">
    <source>
        <dbReference type="Proteomes" id="UP001500420"/>
    </source>
</evidence>
<evidence type="ECO:0000313" key="1">
    <source>
        <dbReference type="EMBL" id="GAA0680850.1"/>
    </source>
</evidence>
<dbReference type="CDD" id="cd07812">
    <property type="entry name" value="SRPBCC"/>
    <property type="match status" value="1"/>
</dbReference>
<accession>A0AAV3TDN0</accession>
<keyword evidence="2" id="KW-1185">Reference proteome</keyword>
<reference evidence="1 2" key="1">
    <citation type="journal article" date="2019" name="Int. J. Syst. Evol. Microbiol.">
        <title>The Global Catalogue of Microorganisms (GCM) 10K type strain sequencing project: providing services to taxonomists for standard genome sequencing and annotation.</title>
        <authorList>
            <consortium name="The Broad Institute Genomics Platform"/>
            <consortium name="The Broad Institute Genome Sequencing Center for Infectious Disease"/>
            <person name="Wu L."/>
            <person name="Ma J."/>
        </authorList>
    </citation>
    <scope>NUCLEOTIDE SEQUENCE [LARGE SCALE GENOMIC DNA]</scope>
    <source>
        <strain evidence="1 2">JCM 16328</strain>
    </source>
</reference>
<dbReference type="Pfam" id="PF10604">
    <property type="entry name" value="Polyketide_cyc2"/>
    <property type="match status" value="1"/>
</dbReference>